<dbReference type="AlphaFoldDB" id="A0A9W5APU0"/>
<name>A0A9W5APU0_CAMHY</name>
<gene>
    <name evidence="1" type="ORF">ERS739220_00829</name>
</gene>
<dbReference type="Proteomes" id="UP000052257">
    <property type="component" value="Unassembled WGS sequence"/>
</dbReference>
<evidence type="ECO:0000313" key="1">
    <source>
        <dbReference type="EMBL" id="CUU77059.1"/>
    </source>
</evidence>
<evidence type="ECO:0000313" key="2">
    <source>
        <dbReference type="Proteomes" id="UP000052257"/>
    </source>
</evidence>
<proteinExistence type="predicted"/>
<comment type="caution">
    <text evidence="1">The sequence shown here is derived from an EMBL/GenBank/DDBJ whole genome shotgun (WGS) entry which is preliminary data.</text>
</comment>
<accession>A0A9W5APU0</accession>
<sequence length="150" mass="17628">MELLPNLKSKLDRYTLGIALAKAGLKESLHRFIKSVICEDDRLIIVFSHNMAKFEFEHSKEQFLIEARKYYKAHAKEFEALNFIPKRIEAKVEFKEKDAFKFDPLSAPTQRNEPKKKATPSFENRAIDTQIRAGFERIREVIKKQHDMIC</sequence>
<protein>
    <submittedName>
        <fullName evidence="1">Uncharacterized protein</fullName>
    </submittedName>
</protein>
<reference evidence="1 2" key="1">
    <citation type="submission" date="2015-11" db="EMBL/GenBank/DDBJ databases">
        <authorList>
            <consortium name="Pathogen Informatics"/>
        </authorList>
    </citation>
    <scope>NUCLEOTIDE SEQUENCE [LARGE SCALE GENOMIC DNA]</scope>
    <source>
        <strain evidence="1 2">006A-0191</strain>
    </source>
</reference>
<dbReference type="RefSeq" id="WP_059430993.1">
    <property type="nucleotide sequence ID" value="NZ_FAUW01000002.1"/>
</dbReference>
<organism evidence="1 2">
    <name type="scientific">Campylobacter hyointestinalis subsp. hyointestinalis</name>
    <dbReference type="NCBI Taxonomy" id="91352"/>
    <lineage>
        <taxon>Bacteria</taxon>
        <taxon>Pseudomonadati</taxon>
        <taxon>Campylobacterota</taxon>
        <taxon>Epsilonproteobacteria</taxon>
        <taxon>Campylobacterales</taxon>
        <taxon>Campylobacteraceae</taxon>
        <taxon>Campylobacter</taxon>
    </lineage>
</organism>
<dbReference type="EMBL" id="FAUW01000002">
    <property type="protein sequence ID" value="CUU77059.1"/>
    <property type="molecule type" value="Genomic_DNA"/>
</dbReference>